<dbReference type="CDD" id="cd07560">
    <property type="entry name" value="Peptidase_S41_CPP"/>
    <property type="match status" value="1"/>
</dbReference>
<dbReference type="SUPFAM" id="SSF50156">
    <property type="entry name" value="PDZ domain-like"/>
    <property type="match status" value="1"/>
</dbReference>
<dbReference type="SMART" id="SM00228">
    <property type="entry name" value="PDZ"/>
    <property type="match status" value="1"/>
</dbReference>
<dbReference type="GO" id="GO:0007165">
    <property type="term" value="P:signal transduction"/>
    <property type="evidence" value="ECO:0007669"/>
    <property type="project" value="TreeGrafter"/>
</dbReference>
<dbReference type="STRING" id="1121266.SAMN02745883_01527"/>
<gene>
    <name evidence="7" type="ORF">SAMN02745883_01527</name>
</gene>
<dbReference type="NCBIfam" id="TIGR00225">
    <property type="entry name" value="prc"/>
    <property type="match status" value="1"/>
</dbReference>
<reference evidence="7 8" key="1">
    <citation type="submission" date="2016-11" db="EMBL/GenBank/DDBJ databases">
        <authorList>
            <person name="Jaros S."/>
            <person name="Januszkiewicz K."/>
            <person name="Wedrychowicz H."/>
        </authorList>
    </citation>
    <scope>NUCLEOTIDE SEQUENCE [LARGE SCALE GENOMIC DNA]</scope>
    <source>
        <strain evidence="7 8">DSM 14501</strain>
    </source>
</reference>
<dbReference type="Proteomes" id="UP000184082">
    <property type="component" value="Unassembled WGS sequence"/>
</dbReference>
<dbReference type="SUPFAM" id="SSF52096">
    <property type="entry name" value="ClpP/crotonase"/>
    <property type="match status" value="1"/>
</dbReference>
<dbReference type="Gene3D" id="2.30.42.10">
    <property type="match status" value="1"/>
</dbReference>
<dbReference type="InterPro" id="IPR055210">
    <property type="entry name" value="CtpA/B_N"/>
</dbReference>
<dbReference type="AlphaFoldDB" id="A0A1M6QJL1"/>
<comment type="similarity">
    <text evidence="1 5">Belongs to the peptidase S41A family.</text>
</comment>
<dbReference type="InterPro" id="IPR029045">
    <property type="entry name" value="ClpP/crotonase-like_dom_sf"/>
</dbReference>
<dbReference type="RefSeq" id="WP_072967198.1">
    <property type="nucleotide sequence ID" value="NZ_FRAJ01000011.1"/>
</dbReference>
<dbReference type="PROSITE" id="PS50106">
    <property type="entry name" value="PDZ"/>
    <property type="match status" value="1"/>
</dbReference>
<dbReference type="GO" id="GO:0008236">
    <property type="term" value="F:serine-type peptidase activity"/>
    <property type="evidence" value="ECO:0007669"/>
    <property type="project" value="UniProtKB-KW"/>
</dbReference>
<dbReference type="InterPro" id="IPR041489">
    <property type="entry name" value="PDZ_6"/>
</dbReference>
<dbReference type="Gene3D" id="3.90.226.10">
    <property type="entry name" value="2-enoyl-CoA Hydratase, Chain A, domain 1"/>
    <property type="match status" value="1"/>
</dbReference>
<dbReference type="GO" id="GO:0030288">
    <property type="term" value="C:outer membrane-bounded periplasmic space"/>
    <property type="evidence" value="ECO:0007669"/>
    <property type="project" value="TreeGrafter"/>
</dbReference>
<evidence type="ECO:0000256" key="5">
    <source>
        <dbReference type="RuleBase" id="RU004404"/>
    </source>
</evidence>
<keyword evidence="8" id="KW-1185">Reference proteome</keyword>
<feature type="domain" description="PDZ" evidence="6">
    <location>
        <begin position="94"/>
        <end position="171"/>
    </location>
</feature>
<dbReference type="Gene3D" id="3.30.750.44">
    <property type="match status" value="1"/>
</dbReference>
<evidence type="ECO:0000313" key="8">
    <source>
        <dbReference type="Proteomes" id="UP000184082"/>
    </source>
</evidence>
<dbReference type="InterPro" id="IPR004447">
    <property type="entry name" value="Peptidase_S41A"/>
</dbReference>
<dbReference type="PANTHER" id="PTHR32060">
    <property type="entry name" value="TAIL-SPECIFIC PROTEASE"/>
    <property type="match status" value="1"/>
</dbReference>
<dbReference type="Pfam" id="PF22694">
    <property type="entry name" value="CtpB_N-like"/>
    <property type="match status" value="1"/>
</dbReference>
<dbReference type="InterPro" id="IPR036034">
    <property type="entry name" value="PDZ_sf"/>
</dbReference>
<dbReference type="CDD" id="cd06782">
    <property type="entry name" value="cpPDZ_CPP-like"/>
    <property type="match status" value="1"/>
</dbReference>
<keyword evidence="4 5" id="KW-0720">Serine protease</keyword>
<dbReference type="FunFam" id="2.30.42.10:FF:000063">
    <property type="entry name" value="Peptidase, S41 family"/>
    <property type="match status" value="1"/>
</dbReference>
<dbReference type="GO" id="GO:0006508">
    <property type="term" value="P:proteolysis"/>
    <property type="evidence" value="ECO:0007669"/>
    <property type="project" value="UniProtKB-KW"/>
</dbReference>
<proteinExistence type="inferred from homology"/>
<dbReference type="InterPro" id="IPR001478">
    <property type="entry name" value="PDZ"/>
</dbReference>
<evidence type="ECO:0000256" key="2">
    <source>
        <dbReference type="ARBA" id="ARBA00022670"/>
    </source>
</evidence>
<accession>A0A1M6QJL1</accession>
<dbReference type="Pfam" id="PF17820">
    <property type="entry name" value="PDZ_6"/>
    <property type="match status" value="1"/>
</dbReference>
<evidence type="ECO:0000313" key="7">
    <source>
        <dbReference type="EMBL" id="SHK20358.1"/>
    </source>
</evidence>
<dbReference type="SMART" id="SM00245">
    <property type="entry name" value="TSPc"/>
    <property type="match status" value="1"/>
</dbReference>
<keyword evidence="3 5" id="KW-0378">Hydrolase</keyword>
<evidence type="ECO:0000259" key="6">
    <source>
        <dbReference type="PROSITE" id="PS50106"/>
    </source>
</evidence>
<keyword evidence="2 5" id="KW-0645">Protease</keyword>
<dbReference type="PANTHER" id="PTHR32060:SF30">
    <property type="entry name" value="CARBOXY-TERMINAL PROCESSING PROTEASE CTPA"/>
    <property type="match status" value="1"/>
</dbReference>
<dbReference type="InterPro" id="IPR005151">
    <property type="entry name" value="Tail-specific_protease"/>
</dbReference>
<sequence>MIKKRTAFFGAIILIVFTMFVTSIADNMIAIKLGDKVVITKKDYDYMVKLQKDLGKMLELKKFIKKYYYKPVDDKIFADGIIKGLFESLGDPYSVYMTKSEFDSFKTQTKGIYGGIGVIVSPGKDGYITVVAPIEDTPGERAGIISGDKIVKVNDKEVTADKLEEAVAMMKGKPGTTVDLTLIRPNNKEPIHVSIKREKIRLKTVKSRIIDNNIGYIKITMFDEKTSEDFKKHLRNLEKKNIKGLIIDLRNNPGGSLNECVKIADELLGKQIIVYTQDRTGKKEYKYSDDKKKVNYPFVILVNGGSASASEILTGAVKDTKSGVIIGTTTFGKGLVQMVDELPDGTGFRLTIAQYFTPNGNYIHGTGIKPDIVIDLPEELKGKIELSDEEDVQLQKALEVLRNKIK</sequence>
<evidence type="ECO:0000256" key="1">
    <source>
        <dbReference type="ARBA" id="ARBA00009179"/>
    </source>
</evidence>
<dbReference type="FunFam" id="3.90.226.10:FF:000029">
    <property type="entry name" value="Peptidase, S41 family"/>
    <property type="match status" value="1"/>
</dbReference>
<organism evidence="7 8">
    <name type="scientific">Caminicella sporogenes DSM 14501</name>
    <dbReference type="NCBI Taxonomy" id="1121266"/>
    <lineage>
        <taxon>Bacteria</taxon>
        <taxon>Bacillati</taxon>
        <taxon>Bacillota</taxon>
        <taxon>Clostridia</taxon>
        <taxon>Peptostreptococcales</taxon>
        <taxon>Caminicellaceae</taxon>
        <taxon>Caminicella</taxon>
    </lineage>
</organism>
<name>A0A1M6QJL1_9FIRM</name>
<dbReference type="GO" id="GO:0004175">
    <property type="term" value="F:endopeptidase activity"/>
    <property type="evidence" value="ECO:0007669"/>
    <property type="project" value="TreeGrafter"/>
</dbReference>
<dbReference type="Pfam" id="PF03572">
    <property type="entry name" value="Peptidase_S41"/>
    <property type="match status" value="1"/>
</dbReference>
<evidence type="ECO:0000256" key="4">
    <source>
        <dbReference type="ARBA" id="ARBA00022825"/>
    </source>
</evidence>
<protein>
    <submittedName>
        <fullName evidence="7">C-terminal processing peptidase-3. Serine peptidase. MEROPS family S41A</fullName>
    </submittedName>
</protein>
<evidence type="ECO:0000256" key="3">
    <source>
        <dbReference type="ARBA" id="ARBA00022801"/>
    </source>
</evidence>
<dbReference type="EMBL" id="FRAJ01000011">
    <property type="protein sequence ID" value="SHK20358.1"/>
    <property type="molecule type" value="Genomic_DNA"/>
</dbReference>